<proteinExistence type="predicted"/>
<evidence type="ECO:0000259" key="2">
    <source>
        <dbReference type="Pfam" id="PF02771"/>
    </source>
</evidence>
<dbReference type="InterPro" id="IPR013107">
    <property type="entry name" value="Acyl-CoA_DH_C"/>
</dbReference>
<accession>A0ABU5R519</accession>
<dbReference type="InterPro" id="IPR046373">
    <property type="entry name" value="Acyl-CoA_Oxase/DH_mid-dom_sf"/>
</dbReference>
<dbReference type="EMBL" id="JAYFSI010000002">
    <property type="protein sequence ID" value="MEA5360754.1"/>
    <property type="molecule type" value="Genomic_DNA"/>
</dbReference>
<dbReference type="PIRSF" id="PIRSF016578">
    <property type="entry name" value="HsaA"/>
    <property type="match status" value="1"/>
</dbReference>
<name>A0ABU5R519_9PSEU</name>
<dbReference type="InterPro" id="IPR037069">
    <property type="entry name" value="AcylCoA_DH/ox_N_sf"/>
</dbReference>
<dbReference type="Pfam" id="PF08028">
    <property type="entry name" value="Acyl-CoA_dh_2"/>
    <property type="match status" value="1"/>
</dbReference>
<keyword evidence="5" id="KW-1185">Reference proteome</keyword>
<sequence length="400" mass="43927">MTAESLTRPAPPRTAEEILARAKALVPVLRERAGEFERLRRLPEDVVELMRGAGVFRMAFPREFGGPELTSIEQTEVVETLSYGDASAGWCTHIGACTGLYASFIAGPAAREMFAGLDLVTAGMLFPVGRAERVPGGYRLTGRWTFGSGVTHSDWVISGAFIYRDGRPDPSPDGRDPHDSRLFMVPRADVEVVDNWHTTGLAGSGSCDYTITDVFVPEERTLAFDTVHGRPSPLTSAESFMRTIPGVPLGVARAALDHVREIVRTRVDRATGVPWADNWRMQTTLAECEADFTASRHGVYGTMREQWELLSAGKPVPVELQAALPLARLHAFRTARSIVTRLYDLMQTGSIHRSGPLDRWLRDTTTMCQHLLAQDRILQSAGAHLLGGTPEFRLCLGITS</sequence>
<dbReference type="InterPro" id="IPR036250">
    <property type="entry name" value="AcylCo_DH-like_C"/>
</dbReference>
<dbReference type="SUPFAM" id="SSF47203">
    <property type="entry name" value="Acyl-CoA dehydrogenase C-terminal domain-like"/>
    <property type="match status" value="1"/>
</dbReference>
<dbReference type="PANTHER" id="PTHR43884">
    <property type="entry name" value="ACYL-COA DEHYDROGENASE"/>
    <property type="match status" value="1"/>
</dbReference>
<keyword evidence="1" id="KW-0560">Oxidoreductase</keyword>
<dbReference type="Gene3D" id="1.20.140.10">
    <property type="entry name" value="Butyryl-CoA Dehydrogenase, subunit A, domain 3"/>
    <property type="match status" value="1"/>
</dbReference>
<dbReference type="Gene3D" id="2.40.110.10">
    <property type="entry name" value="Butyryl-CoA Dehydrogenase, subunit A, domain 2"/>
    <property type="match status" value="1"/>
</dbReference>
<evidence type="ECO:0000313" key="5">
    <source>
        <dbReference type="Proteomes" id="UP001304298"/>
    </source>
</evidence>
<dbReference type="Proteomes" id="UP001304298">
    <property type="component" value="Unassembled WGS sequence"/>
</dbReference>
<organism evidence="4 5">
    <name type="scientific">Amycolatopsis heterodermiae</name>
    <dbReference type="NCBI Taxonomy" id="3110235"/>
    <lineage>
        <taxon>Bacteria</taxon>
        <taxon>Bacillati</taxon>
        <taxon>Actinomycetota</taxon>
        <taxon>Actinomycetes</taxon>
        <taxon>Pseudonocardiales</taxon>
        <taxon>Pseudonocardiaceae</taxon>
        <taxon>Amycolatopsis</taxon>
    </lineage>
</organism>
<dbReference type="InterPro" id="IPR013786">
    <property type="entry name" value="AcylCoA_DH/ox_N"/>
</dbReference>
<dbReference type="SUPFAM" id="SSF56645">
    <property type="entry name" value="Acyl-CoA dehydrogenase NM domain-like"/>
    <property type="match status" value="1"/>
</dbReference>
<feature type="domain" description="Acyl-CoA dehydrogenase/oxidase N-terminal" evidence="2">
    <location>
        <begin position="29"/>
        <end position="97"/>
    </location>
</feature>
<gene>
    <name evidence="4" type="ORF">VA596_14495</name>
</gene>
<evidence type="ECO:0000259" key="3">
    <source>
        <dbReference type="Pfam" id="PF08028"/>
    </source>
</evidence>
<dbReference type="Pfam" id="PF02771">
    <property type="entry name" value="Acyl-CoA_dh_N"/>
    <property type="match status" value="1"/>
</dbReference>
<feature type="domain" description="Acyl-CoA dehydrogenase C-terminal" evidence="3">
    <location>
        <begin position="247"/>
        <end position="374"/>
    </location>
</feature>
<dbReference type="InterPro" id="IPR009100">
    <property type="entry name" value="AcylCoA_DH/oxidase_NM_dom_sf"/>
</dbReference>
<protein>
    <submittedName>
        <fullName evidence="4">Acyl-CoA dehydrogenase family protein</fullName>
    </submittedName>
</protein>
<comment type="caution">
    <text evidence="4">The sequence shown here is derived from an EMBL/GenBank/DDBJ whole genome shotgun (WGS) entry which is preliminary data.</text>
</comment>
<evidence type="ECO:0000313" key="4">
    <source>
        <dbReference type="EMBL" id="MEA5360754.1"/>
    </source>
</evidence>
<evidence type="ECO:0000256" key="1">
    <source>
        <dbReference type="ARBA" id="ARBA00023002"/>
    </source>
</evidence>
<dbReference type="RefSeq" id="WP_323327172.1">
    <property type="nucleotide sequence ID" value="NZ_JAYFSI010000002.1"/>
</dbReference>
<dbReference type="PANTHER" id="PTHR43884:SF12">
    <property type="entry name" value="ISOVALERYL-COA DEHYDROGENASE, MITOCHONDRIAL-RELATED"/>
    <property type="match status" value="1"/>
</dbReference>
<reference evidence="4 5" key="1">
    <citation type="submission" date="2023-12" db="EMBL/GenBank/DDBJ databases">
        <title>Amycolatopsis sp. V23-08.</title>
        <authorList>
            <person name="Somphong A."/>
        </authorList>
    </citation>
    <scope>NUCLEOTIDE SEQUENCE [LARGE SCALE GENOMIC DNA]</scope>
    <source>
        <strain evidence="4 5">V23-08</strain>
    </source>
</reference>
<dbReference type="Gene3D" id="1.10.540.10">
    <property type="entry name" value="Acyl-CoA dehydrogenase/oxidase, N-terminal domain"/>
    <property type="match status" value="1"/>
</dbReference>